<dbReference type="AlphaFoldDB" id="N1PCS2"/>
<dbReference type="HOGENOM" id="CLU_2196889_0_0_1"/>
<feature type="chain" id="PRO_5004109010" description="AA1-like domain-containing protein" evidence="1">
    <location>
        <begin position="18"/>
        <end position="108"/>
    </location>
</feature>
<reference evidence="2 3" key="2">
    <citation type="journal article" date="2012" name="PLoS Pathog.">
        <title>Diverse lifestyles and strategies of plant pathogenesis encoded in the genomes of eighteen Dothideomycetes fungi.</title>
        <authorList>
            <person name="Ohm R.A."/>
            <person name="Feau N."/>
            <person name="Henrissat B."/>
            <person name="Schoch C.L."/>
            <person name="Horwitz B.A."/>
            <person name="Barry K.W."/>
            <person name="Condon B.J."/>
            <person name="Copeland A.C."/>
            <person name="Dhillon B."/>
            <person name="Glaser F."/>
            <person name="Hesse C.N."/>
            <person name="Kosti I."/>
            <person name="LaButti K."/>
            <person name="Lindquist E.A."/>
            <person name="Lucas S."/>
            <person name="Salamov A.A."/>
            <person name="Bradshaw R.E."/>
            <person name="Ciuffetti L."/>
            <person name="Hamelin R.C."/>
            <person name="Kema G.H.J."/>
            <person name="Lawrence C."/>
            <person name="Scott J.A."/>
            <person name="Spatafora J.W."/>
            <person name="Turgeon B.G."/>
            <person name="de Wit P.J.G.M."/>
            <person name="Zhong S."/>
            <person name="Goodwin S.B."/>
            <person name="Grigoriev I.V."/>
        </authorList>
    </citation>
    <scope>NUCLEOTIDE SEQUENCE [LARGE SCALE GENOMIC DNA]</scope>
    <source>
        <strain evidence="3">NZE10 / CBS 128990</strain>
    </source>
</reference>
<sequence length="108" mass="11148">MYTSTILFSAFLASALAAPLETRQSGITIQFIGGPASYTLTVPQDESWVATNSDLNISKLSSSADILSACEFQTNPPPADAAAATFVPSDDGAIDVGPPQPIVAVRCS</sequence>
<dbReference type="EMBL" id="KB446547">
    <property type="protein sequence ID" value="EME38199.1"/>
    <property type="molecule type" value="Genomic_DNA"/>
</dbReference>
<accession>N1PCS2</accession>
<evidence type="ECO:0008006" key="4">
    <source>
        <dbReference type="Google" id="ProtNLM"/>
    </source>
</evidence>
<dbReference type="Proteomes" id="UP000016933">
    <property type="component" value="Unassembled WGS sequence"/>
</dbReference>
<name>N1PCS2_DOTSN</name>
<keyword evidence="1" id="KW-0732">Signal</keyword>
<keyword evidence="3" id="KW-1185">Reference proteome</keyword>
<organism evidence="2 3">
    <name type="scientific">Dothistroma septosporum (strain NZE10 / CBS 128990)</name>
    <name type="common">Red band needle blight fungus</name>
    <name type="synonym">Mycosphaerella pini</name>
    <dbReference type="NCBI Taxonomy" id="675120"/>
    <lineage>
        <taxon>Eukaryota</taxon>
        <taxon>Fungi</taxon>
        <taxon>Dikarya</taxon>
        <taxon>Ascomycota</taxon>
        <taxon>Pezizomycotina</taxon>
        <taxon>Dothideomycetes</taxon>
        <taxon>Dothideomycetidae</taxon>
        <taxon>Mycosphaerellales</taxon>
        <taxon>Mycosphaerellaceae</taxon>
        <taxon>Dothistroma</taxon>
    </lineage>
</organism>
<feature type="signal peptide" evidence="1">
    <location>
        <begin position="1"/>
        <end position="17"/>
    </location>
</feature>
<dbReference type="OrthoDB" id="4509278at2759"/>
<dbReference type="OMA" id="DESWVAT"/>
<reference evidence="3" key="1">
    <citation type="journal article" date="2012" name="PLoS Genet.">
        <title>The genomes of the fungal plant pathogens Cladosporium fulvum and Dothistroma septosporum reveal adaptation to different hosts and lifestyles but also signatures of common ancestry.</title>
        <authorList>
            <person name="de Wit P.J.G.M."/>
            <person name="van der Burgt A."/>
            <person name="Oekmen B."/>
            <person name="Stergiopoulos I."/>
            <person name="Abd-Elsalam K.A."/>
            <person name="Aerts A.L."/>
            <person name="Bahkali A.H."/>
            <person name="Beenen H.G."/>
            <person name="Chettri P."/>
            <person name="Cox M.P."/>
            <person name="Datema E."/>
            <person name="de Vries R.P."/>
            <person name="Dhillon B."/>
            <person name="Ganley A.R."/>
            <person name="Griffiths S.A."/>
            <person name="Guo Y."/>
            <person name="Hamelin R.C."/>
            <person name="Henrissat B."/>
            <person name="Kabir M.S."/>
            <person name="Jashni M.K."/>
            <person name="Kema G."/>
            <person name="Klaubauf S."/>
            <person name="Lapidus A."/>
            <person name="Levasseur A."/>
            <person name="Lindquist E."/>
            <person name="Mehrabi R."/>
            <person name="Ohm R.A."/>
            <person name="Owen T.J."/>
            <person name="Salamov A."/>
            <person name="Schwelm A."/>
            <person name="Schijlen E."/>
            <person name="Sun H."/>
            <person name="van den Burg H.A."/>
            <person name="van Ham R.C.H.J."/>
            <person name="Zhang S."/>
            <person name="Goodwin S.B."/>
            <person name="Grigoriev I.V."/>
            <person name="Collemare J."/>
            <person name="Bradshaw R.E."/>
        </authorList>
    </citation>
    <scope>NUCLEOTIDE SEQUENCE [LARGE SCALE GENOMIC DNA]</scope>
    <source>
        <strain evidence="3">NZE10 / CBS 128990</strain>
    </source>
</reference>
<proteinExistence type="predicted"/>
<evidence type="ECO:0000313" key="2">
    <source>
        <dbReference type="EMBL" id="EME38199.1"/>
    </source>
</evidence>
<dbReference type="eggNOG" id="ENOG502T7H6">
    <property type="taxonomic scope" value="Eukaryota"/>
</dbReference>
<protein>
    <recommendedName>
        <fullName evidence="4">AA1-like domain-containing protein</fullName>
    </recommendedName>
</protein>
<evidence type="ECO:0000313" key="3">
    <source>
        <dbReference type="Proteomes" id="UP000016933"/>
    </source>
</evidence>
<gene>
    <name evidence="2" type="ORF">DOTSEDRAFT_140544</name>
</gene>
<evidence type="ECO:0000256" key="1">
    <source>
        <dbReference type="SAM" id="SignalP"/>
    </source>
</evidence>